<accession>A0A9C7BPN8</accession>
<sequence>MDRVWKNNNSLFVVILFLIVAIYVGITTYLLNAYIQAHINDAVNLKCLYGEFSSRLADGVTPQKMFSEYIKDSDALLSHTIDAYALPPHPGLLLESEHGNPLQLYSQGHKRKPLPLDSVQHETLRYDQAGEEFRYATNDSDEPNTASIAIIKKYVAALLHTPSDNIANVTSDYLDTGQSINTSRDRDLHRLLFSNDVQFTPLYKNPTAVHHGGHCTNPIPFDGNKVSNCSELCMNPESRLIDGPFISGDRFYPGGQSYCWSGPPAATADRVSLSGKHRHKDRLLCSTTTSVLVLRDDGHWTCRPQYPFLFGGISGMERRACLYDPYVHEPPSAQLGSDPAEIFNLSTHLVDSVSGQTVRSHSDLTSTEYFSKMINASSSTDFLSMANDKEFYRKHFIGCDCSLTALDVFGNRPLTVKQSSNFIFFGLNSCNTNPCVMTRIADDFVHFDETDNTCHAIAQGEDQAYHIIHGDKRTPLVGTLTPAAGIVPAFSVALSNDGVTHPVKLSIGPEEANPANPTESLAVQITRLASPVIPATNNDSSNKTRNVMYVPIQSITMSGSQPKNTVRISEVYDTDAGCTPPISIGAMKNSSPTPFNVAPYFVEPIPNILAGAIPEKPYEHELLVLEGLRNSRLVSGNILGGSEMLFSLLLADNGRAKVHKSRNMLVVHSAGYKRLQRMRQFYDKVFPNRRLSTFELYQKNVTSAVNHFSSWDLKFREGEVQNFSGIENLDDTFVIREGLLLRSYRAYAGWVLNASSKAEVDFSELYYGNSGSSSSSNSSSSSSSRMNLNNAQFLFPTSHSLLPRMTSEYDIFSADREVLFDHETFSRYFTRSINFSLKIFDDSSPEYSVSPYPVGSKHGWGVNTFRYLYDFKNNIYTESDRRLRFDESDWSFEGKVLPASIFKKSLIEWGHEHGHIDDDWLREGTDTVVEYKGLLKKTGIVSRPMWWTAVWPRTFWRYSSDYFDV</sequence>
<evidence type="ECO:0000313" key="2">
    <source>
        <dbReference type="EMBL" id="BDT61995.1"/>
    </source>
</evidence>
<reference evidence="2" key="1">
    <citation type="submission" date="2022-10" db="EMBL/GenBank/DDBJ databases">
        <title>Genome sequences of endogenous nimaviruses in decapod crustaceans.</title>
        <authorList>
            <person name="Kawato S."/>
            <person name="Nozaki R."/>
            <person name="Kondo H."/>
            <person name="Hirono I."/>
        </authorList>
    </citation>
    <scope>NUCLEOTIDE SEQUENCE</scope>
    <source>
        <strain evidence="2">Mikawa2016</strain>
    </source>
</reference>
<proteinExistence type="predicted"/>
<protein>
    <submittedName>
        <fullName evidence="2">Wsv035-like protein</fullName>
    </submittedName>
</protein>
<organism evidence="2">
    <name type="scientific">Penaeus monodon majanivirus B</name>
    <dbReference type="NCBI Taxonomy" id="2984272"/>
    <lineage>
        <taxon>Viruses</taxon>
        <taxon>Viruses incertae sedis</taxon>
        <taxon>Naldaviricetes</taxon>
        <taxon>Nimaviridae</taxon>
    </lineage>
</organism>
<keyword evidence="1" id="KW-0472">Membrane</keyword>
<name>A0A9C7BPN8_9VIRU</name>
<keyword evidence="1" id="KW-1133">Transmembrane helix</keyword>
<dbReference type="EMBL" id="LC738871">
    <property type="protein sequence ID" value="BDT61995.1"/>
    <property type="molecule type" value="Genomic_DNA"/>
</dbReference>
<keyword evidence="1" id="KW-0812">Transmembrane</keyword>
<feature type="transmembrane region" description="Helical" evidence="1">
    <location>
        <begin position="12"/>
        <end position="31"/>
    </location>
</feature>
<evidence type="ECO:0000256" key="1">
    <source>
        <dbReference type="SAM" id="Phobius"/>
    </source>
</evidence>